<dbReference type="OrthoDB" id="378396at2157"/>
<feature type="compositionally biased region" description="Acidic residues" evidence="1">
    <location>
        <begin position="178"/>
        <end position="191"/>
    </location>
</feature>
<evidence type="ECO:0000313" key="4">
    <source>
        <dbReference type="Proteomes" id="UP000324020"/>
    </source>
</evidence>
<organism evidence="3 4">
    <name type="scientific">Halorubrum xinjiangense</name>
    <dbReference type="NCBI Taxonomy" id="261291"/>
    <lineage>
        <taxon>Archaea</taxon>
        <taxon>Methanobacteriati</taxon>
        <taxon>Methanobacteriota</taxon>
        <taxon>Stenosarchaea group</taxon>
        <taxon>Halobacteria</taxon>
        <taxon>Halobacteriales</taxon>
        <taxon>Haloferacaceae</taxon>
        <taxon>Halorubrum</taxon>
    </lineage>
</organism>
<keyword evidence="2" id="KW-0812">Transmembrane</keyword>
<sequence>MNTEPRRKVLGYIGTGALAGSAGLYGLTRFARTASAQVAFDFEDATVDLPDDDAIDDLRITGDVSGDFDTAAGPSETVLLNLDVEFDRFGSFSDDVNRNPDQPRGSVAWQPTYSLVERTEFTGEGQDVQSASYDNNTVSYDVTAGVEIEVYADGSLVAEAQDAATGTITFRDPADSQTDNETESGGEDTDPAEASVDVSFGFEVDT</sequence>
<keyword evidence="2" id="KW-0472">Membrane</keyword>
<dbReference type="AlphaFoldDB" id="A0A1G7IX94"/>
<evidence type="ECO:0000256" key="1">
    <source>
        <dbReference type="SAM" id="MobiDB-lite"/>
    </source>
</evidence>
<proteinExistence type="predicted"/>
<accession>A0A1G7IX94</accession>
<dbReference type="Proteomes" id="UP000324020">
    <property type="component" value="Unassembled WGS sequence"/>
</dbReference>
<gene>
    <name evidence="3" type="ORF">SAMN04488067_102213</name>
</gene>
<feature type="transmembrane region" description="Helical" evidence="2">
    <location>
        <begin position="9"/>
        <end position="27"/>
    </location>
</feature>
<dbReference type="PROSITE" id="PS51318">
    <property type="entry name" value="TAT"/>
    <property type="match status" value="1"/>
</dbReference>
<evidence type="ECO:0000313" key="3">
    <source>
        <dbReference type="EMBL" id="SDF17352.1"/>
    </source>
</evidence>
<dbReference type="EMBL" id="FNBO01000002">
    <property type="protein sequence ID" value="SDF17352.1"/>
    <property type="molecule type" value="Genomic_DNA"/>
</dbReference>
<keyword evidence="2" id="KW-1133">Transmembrane helix</keyword>
<name>A0A1G7IX94_9EURY</name>
<dbReference type="RefSeq" id="WP_149797741.1">
    <property type="nucleotide sequence ID" value="NZ_FNBO01000002.1"/>
</dbReference>
<protein>
    <submittedName>
        <fullName evidence="3">Uncharacterized protein</fullName>
    </submittedName>
</protein>
<dbReference type="InterPro" id="IPR006311">
    <property type="entry name" value="TAT_signal"/>
</dbReference>
<evidence type="ECO:0000256" key="2">
    <source>
        <dbReference type="SAM" id="Phobius"/>
    </source>
</evidence>
<feature type="region of interest" description="Disordered" evidence="1">
    <location>
        <begin position="167"/>
        <end position="206"/>
    </location>
</feature>
<reference evidence="3 4" key="1">
    <citation type="submission" date="2016-10" db="EMBL/GenBank/DDBJ databases">
        <authorList>
            <person name="Varghese N."/>
            <person name="Submissions S."/>
        </authorList>
    </citation>
    <scope>NUCLEOTIDE SEQUENCE [LARGE SCALE GENOMIC DNA]</scope>
    <source>
        <strain evidence="3 4">CGMCC 1.3527</strain>
    </source>
</reference>
<keyword evidence="4" id="KW-1185">Reference proteome</keyword>